<dbReference type="InterPro" id="IPR000551">
    <property type="entry name" value="MerR-type_HTH_dom"/>
</dbReference>
<sequence>MRISDVLAALRIEFPAVTNSKLRFLEEQGLVEPVRTPAGYRQYSPADLERLRYVLREQRDRYVPLKVIGERLAALDAGEESEPVSLVVTEDGVPRLGATDARYTTAALAREAGVEERLVADLVQAGVLRPSASGHLDAWAKDVVQAAAALAEHGLEARHLRAFRSAADRQVDMVETVVAPWRGQSSPSARGRASTVAAEVGELCTRLHTALVRAGVADLAP</sequence>
<dbReference type="GO" id="GO:0003700">
    <property type="term" value="F:DNA-binding transcription factor activity"/>
    <property type="evidence" value="ECO:0007669"/>
    <property type="project" value="InterPro"/>
</dbReference>
<organism evidence="3 4">
    <name type="scientific">Cellulomonas hominis</name>
    <dbReference type="NCBI Taxonomy" id="156981"/>
    <lineage>
        <taxon>Bacteria</taxon>
        <taxon>Bacillati</taxon>
        <taxon>Actinomycetota</taxon>
        <taxon>Actinomycetes</taxon>
        <taxon>Micrococcales</taxon>
        <taxon>Cellulomonadaceae</taxon>
        <taxon>Cellulomonas</taxon>
    </lineage>
</organism>
<dbReference type="PANTHER" id="PTHR30204">
    <property type="entry name" value="REDOX-CYCLING DRUG-SENSING TRANSCRIPTIONAL ACTIVATOR SOXR"/>
    <property type="match status" value="1"/>
</dbReference>
<gene>
    <name evidence="3" type="ORF">FA014_17915</name>
</gene>
<reference evidence="3 4" key="1">
    <citation type="submission" date="2019-05" db="EMBL/GenBank/DDBJ databases">
        <title>Genome sequence of Cellulomonas hominis strain CS1.</title>
        <authorList>
            <person name="Belmont J."/>
            <person name="Maclea K.S."/>
        </authorList>
    </citation>
    <scope>NUCLEOTIDE SEQUENCE [LARGE SCALE GENOMIC DNA]</scope>
    <source>
        <strain evidence="3 4">CS1</strain>
    </source>
</reference>
<dbReference type="SUPFAM" id="SSF46955">
    <property type="entry name" value="Putative DNA-binding domain"/>
    <property type="match status" value="1"/>
</dbReference>
<accession>A0A7Z8JXL2</accession>
<proteinExistence type="predicted"/>
<feature type="domain" description="HTH merR-type" evidence="2">
    <location>
        <begin position="22"/>
        <end position="74"/>
    </location>
</feature>
<dbReference type="CDD" id="cd00592">
    <property type="entry name" value="HTH_MerR-like"/>
    <property type="match status" value="1"/>
</dbReference>
<dbReference type="OrthoDB" id="3191171at2"/>
<dbReference type="AlphaFoldDB" id="A0A7Z8JXL2"/>
<dbReference type="Proteomes" id="UP000308121">
    <property type="component" value="Unassembled WGS sequence"/>
</dbReference>
<dbReference type="EMBL" id="SZYE01000238">
    <property type="protein sequence ID" value="TKR22166.1"/>
    <property type="molecule type" value="Genomic_DNA"/>
</dbReference>
<protein>
    <submittedName>
        <fullName evidence="3">MerR family transcriptional regulator</fullName>
    </submittedName>
</protein>
<evidence type="ECO:0000259" key="2">
    <source>
        <dbReference type="PROSITE" id="PS50937"/>
    </source>
</evidence>
<keyword evidence="1" id="KW-0238">DNA-binding</keyword>
<dbReference type="SMART" id="SM00422">
    <property type="entry name" value="HTH_MERR"/>
    <property type="match status" value="1"/>
</dbReference>
<name>A0A7Z8JXL2_9CELL</name>
<dbReference type="Gene3D" id="1.10.1660.10">
    <property type="match status" value="1"/>
</dbReference>
<comment type="caution">
    <text evidence="3">The sequence shown here is derived from an EMBL/GenBank/DDBJ whole genome shotgun (WGS) entry which is preliminary data.</text>
</comment>
<dbReference type="Pfam" id="PF13411">
    <property type="entry name" value="MerR_1"/>
    <property type="match status" value="1"/>
</dbReference>
<dbReference type="InterPro" id="IPR047057">
    <property type="entry name" value="MerR_fam"/>
</dbReference>
<dbReference type="GO" id="GO:0003677">
    <property type="term" value="F:DNA binding"/>
    <property type="evidence" value="ECO:0007669"/>
    <property type="project" value="UniProtKB-KW"/>
</dbReference>
<dbReference type="InterPro" id="IPR009061">
    <property type="entry name" value="DNA-bd_dom_put_sf"/>
</dbReference>
<evidence type="ECO:0000313" key="4">
    <source>
        <dbReference type="Proteomes" id="UP000308121"/>
    </source>
</evidence>
<evidence type="ECO:0000256" key="1">
    <source>
        <dbReference type="ARBA" id="ARBA00023125"/>
    </source>
</evidence>
<dbReference type="PANTHER" id="PTHR30204:SF89">
    <property type="entry name" value="HTH MERR-TYPE DOMAIN-CONTAINING PROTEIN"/>
    <property type="match status" value="1"/>
</dbReference>
<evidence type="ECO:0000313" key="3">
    <source>
        <dbReference type="EMBL" id="TKR22166.1"/>
    </source>
</evidence>
<dbReference type="PROSITE" id="PS50937">
    <property type="entry name" value="HTH_MERR_2"/>
    <property type="match status" value="1"/>
</dbReference>